<evidence type="ECO:0000313" key="3">
    <source>
        <dbReference type="EMBL" id="RRV08888.1"/>
    </source>
</evidence>
<protein>
    <submittedName>
        <fullName evidence="3">Uncharacterized protein</fullName>
    </submittedName>
</protein>
<feature type="transmembrane region" description="Helical" evidence="2">
    <location>
        <begin position="522"/>
        <end position="544"/>
    </location>
</feature>
<dbReference type="RefSeq" id="WP_041109973.1">
    <property type="nucleotide sequence ID" value="NZ_RHQL01000010.1"/>
</dbReference>
<evidence type="ECO:0000256" key="2">
    <source>
        <dbReference type="SAM" id="Phobius"/>
    </source>
</evidence>
<evidence type="ECO:0000256" key="1">
    <source>
        <dbReference type="SAM" id="MobiDB-lite"/>
    </source>
</evidence>
<feature type="transmembrane region" description="Helical" evidence="2">
    <location>
        <begin position="479"/>
        <end position="502"/>
    </location>
</feature>
<accession>A0A427DYP0</accession>
<name>A0A427DYP0_9GAMM</name>
<feature type="compositionally biased region" description="Gly residues" evidence="1">
    <location>
        <begin position="600"/>
        <end position="614"/>
    </location>
</feature>
<feature type="transmembrane region" description="Helical" evidence="2">
    <location>
        <begin position="442"/>
        <end position="467"/>
    </location>
</feature>
<dbReference type="AlphaFoldDB" id="A0A427DYP0"/>
<gene>
    <name evidence="3" type="ORF">EGJ28_16625</name>
</gene>
<evidence type="ECO:0000313" key="4">
    <source>
        <dbReference type="Proteomes" id="UP000276506"/>
    </source>
</evidence>
<feature type="transmembrane region" description="Helical" evidence="2">
    <location>
        <begin position="72"/>
        <end position="89"/>
    </location>
</feature>
<feature type="region of interest" description="Disordered" evidence="1">
    <location>
        <begin position="598"/>
        <end position="684"/>
    </location>
</feature>
<keyword evidence="2" id="KW-0472">Membrane</keyword>
<keyword evidence="2" id="KW-1133">Transmembrane helix</keyword>
<comment type="caution">
    <text evidence="3">The sequence shown here is derived from an EMBL/GenBank/DDBJ whole genome shotgun (WGS) entry which is preliminary data.</text>
</comment>
<dbReference type="EMBL" id="RHQL01000010">
    <property type="protein sequence ID" value="RRV08888.1"/>
    <property type="molecule type" value="Genomic_DNA"/>
</dbReference>
<sequence length="684" mass="72988">MALDKTVDGTTQIANYDFLKIVNQHFGELAGHYISMFQVYHLVFASIAINIVMWGGLAWVAILATKAPLDRMLTAAGGLLMVAAGSFLLSTSTYTLPGAYEDVELSQGAGWTYQFIGNVYQLFKEGLDSITDDDAFLLAFDNAYHVTDEETLKRFLESPMEPMYVDYINLCQPAFEAAAGRSAEARAAGRHVGFYGSGGIGQAEVQWEKANGMIDQLKGTDPNIDRLVTSKGMLSRDGGKEIREGVTAGVEVLRSIPVEQNPFDGKTVPVTGYKIPTKAYWDKELFGQDTGEGELYHDAADVNGNNYRNAAYAEDAELSPNIDTAAAYPKNCYDLYRMVDQGERNWQASIEANTRVGKSNALGRDGRDARRMMYVDIQNQLRAQNRLRDTPLETLAGYGQVNLLDHDGGMRLGEMAKDSLYTALADTGSWFKQTMLKYVIPMTINICAMFAAFLIVMFPLICVMAMFISPKLLISFVKLMTFAFVVPLTNDACLSMAATLLAVNGELLEGYNAGNYTRNNVLLISAGTAEYIVFAGICVIELIFAKMLIWDDVKGMSNFNPGGAATGLATTGAAVVGVALKLGSLAGVGRAASAAASAANGGGGGNGSPAGGKGSQAALKMAQQNVASGRGNGGRRPASAGMMSGGKTMGAAPAPRANPGFMSNPVPGAASSPLARPEKPRPKE</sequence>
<organism evidence="3 4">
    <name type="scientific">Stutzerimonas xanthomarina</name>
    <dbReference type="NCBI Taxonomy" id="271420"/>
    <lineage>
        <taxon>Bacteria</taxon>
        <taxon>Pseudomonadati</taxon>
        <taxon>Pseudomonadota</taxon>
        <taxon>Gammaproteobacteria</taxon>
        <taxon>Pseudomonadales</taxon>
        <taxon>Pseudomonadaceae</taxon>
        <taxon>Stutzerimonas</taxon>
    </lineage>
</organism>
<reference evidence="3 4" key="1">
    <citation type="submission" date="2018-10" db="EMBL/GenBank/DDBJ databases">
        <title>Transmission dynamics of multidrug resistant bacteria on intensive care unit surfaces.</title>
        <authorList>
            <person name="D'Souza A.W."/>
            <person name="Potter R.F."/>
            <person name="Wallace M."/>
            <person name="Shupe A."/>
            <person name="Patel S."/>
            <person name="Sun S."/>
            <person name="Gul D."/>
            <person name="Kwon J.H."/>
            <person name="Andleeb S."/>
            <person name="Burnham C.-A.D."/>
            <person name="Dantas G."/>
        </authorList>
    </citation>
    <scope>NUCLEOTIDE SEQUENCE [LARGE SCALE GENOMIC DNA]</scope>
    <source>
        <strain evidence="3 4">PX_177</strain>
    </source>
</reference>
<proteinExistence type="predicted"/>
<keyword evidence="2" id="KW-0812">Transmembrane</keyword>
<dbReference type="Proteomes" id="UP000276506">
    <property type="component" value="Unassembled WGS sequence"/>
</dbReference>
<feature type="transmembrane region" description="Helical" evidence="2">
    <location>
        <begin position="39"/>
        <end position="60"/>
    </location>
</feature>